<sequence length="101" mass="11430">MVWIFILTTQIHRQVKSTNSSPHPVLYGHFQNALSIEVKGLPPKRGLCIITPTLFCCSNSIGTRLAPFHENIQSRQLIRYFQLILGNILFNAVNCISPPKQ</sequence>
<dbReference type="EMBL" id="IACN01116248">
    <property type="protein sequence ID" value="LAB63855.1"/>
    <property type="molecule type" value="Transcribed_RNA"/>
</dbReference>
<proteinExistence type="predicted"/>
<evidence type="ECO:0000313" key="1">
    <source>
        <dbReference type="EMBL" id="LAB63855.1"/>
    </source>
</evidence>
<reference evidence="1" key="2">
    <citation type="submission" date="2017-11" db="EMBL/GenBank/DDBJ databases">
        <title>Coralsnake Venomics: Analyses of Venom Gland Transcriptomes and Proteomes of Six Brazilian Taxa.</title>
        <authorList>
            <person name="Aird S.D."/>
            <person name="Jorge da Silva N."/>
            <person name="Qiu L."/>
            <person name="Villar-Briones A."/>
            <person name="Aparecida-Saddi V."/>
            <person name="Campos-Telles M.P."/>
            <person name="Grau M."/>
            <person name="Mikheyev A.S."/>
        </authorList>
    </citation>
    <scope>NUCLEOTIDE SEQUENCE</scope>
    <source>
        <tissue evidence="1">Venom_gland</tissue>
    </source>
</reference>
<accession>A0A2D4Q0V9</accession>
<name>A0A2D4Q0V9_MICSU</name>
<protein>
    <submittedName>
        <fullName evidence="1">Uncharacterized protein</fullName>
    </submittedName>
</protein>
<reference evidence="1" key="1">
    <citation type="submission" date="2017-07" db="EMBL/GenBank/DDBJ databases">
        <authorList>
            <person name="Mikheyev A."/>
            <person name="Grau M."/>
        </authorList>
    </citation>
    <scope>NUCLEOTIDE SEQUENCE</scope>
    <source>
        <tissue evidence="1">Venom_gland</tissue>
    </source>
</reference>
<dbReference type="AlphaFoldDB" id="A0A2D4Q0V9"/>
<organism evidence="1">
    <name type="scientific">Micrurus surinamensis</name>
    <name type="common">Surinam coral snake</name>
    <dbReference type="NCBI Taxonomy" id="129470"/>
    <lineage>
        <taxon>Eukaryota</taxon>
        <taxon>Metazoa</taxon>
        <taxon>Chordata</taxon>
        <taxon>Craniata</taxon>
        <taxon>Vertebrata</taxon>
        <taxon>Euteleostomi</taxon>
        <taxon>Lepidosauria</taxon>
        <taxon>Squamata</taxon>
        <taxon>Bifurcata</taxon>
        <taxon>Unidentata</taxon>
        <taxon>Episquamata</taxon>
        <taxon>Toxicofera</taxon>
        <taxon>Serpentes</taxon>
        <taxon>Colubroidea</taxon>
        <taxon>Elapidae</taxon>
        <taxon>Elapinae</taxon>
        <taxon>Micrurus</taxon>
    </lineage>
</organism>